<name>A0A915DLR5_9BILA</name>
<protein>
    <submittedName>
        <fullName evidence="2">Uncharacterized protein</fullName>
    </submittedName>
</protein>
<reference evidence="2" key="1">
    <citation type="submission" date="2022-11" db="UniProtKB">
        <authorList>
            <consortium name="WormBaseParasite"/>
        </authorList>
    </citation>
    <scope>IDENTIFICATION</scope>
</reference>
<proteinExistence type="predicted"/>
<keyword evidence="1" id="KW-1185">Reference proteome</keyword>
<dbReference type="Proteomes" id="UP000887574">
    <property type="component" value="Unplaced"/>
</dbReference>
<evidence type="ECO:0000313" key="2">
    <source>
        <dbReference type="WBParaSite" id="jg20913"/>
    </source>
</evidence>
<organism evidence="1 2">
    <name type="scientific">Ditylenchus dipsaci</name>
    <dbReference type="NCBI Taxonomy" id="166011"/>
    <lineage>
        <taxon>Eukaryota</taxon>
        <taxon>Metazoa</taxon>
        <taxon>Ecdysozoa</taxon>
        <taxon>Nematoda</taxon>
        <taxon>Chromadorea</taxon>
        <taxon>Rhabditida</taxon>
        <taxon>Tylenchina</taxon>
        <taxon>Tylenchomorpha</taxon>
        <taxon>Sphaerularioidea</taxon>
        <taxon>Anguinidae</taxon>
        <taxon>Anguininae</taxon>
        <taxon>Ditylenchus</taxon>
    </lineage>
</organism>
<evidence type="ECO:0000313" key="1">
    <source>
        <dbReference type="Proteomes" id="UP000887574"/>
    </source>
</evidence>
<dbReference type="WBParaSite" id="jg20913">
    <property type="protein sequence ID" value="jg20913"/>
    <property type="gene ID" value="jg20913"/>
</dbReference>
<accession>A0A915DLR5</accession>
<dbReference type="AlphaFoldDB" id="A0A915DLR5"/>
<sequence>MKQKKIVQSVCLVTFENSEMRIIADSTLCCLRRGRPSSIRITATEALSCRKDDMRHQRVFVVLHTALQSGLQDVQALLGLYNWHLKQNGKNPQASDQPPCTRIRPQSRRCIQVDLQRNLGQRYAALLQNQDDKLLKQNYGSKYLIRRFLEGIFQLIRPN</sequence>